<reference evidence="2" key="1">
    <citation type="submission" date="2012-11" db="EMBL/GenBank/DDBJ databases">
        <authorList>
            <person name="Becker E.A."/>
            <person name="Seitzer P."/>
            <person name="Tritt A."/>
            <person name="Larsen D."/>
            <person name="Yao A."/>
            <person name="Wu D."/>
            <person name="Darling A."/>
            <person name="Eisen J.A."/>
            <person name="Facciotti M.T."/>
        </authorList>
    </citation>
    <scope>NUCLEOTIDE SEQUENCE [LARGE SCALE GENOMIC DNA]</scope>
    <source>
        <strain evidence="2">ATCC 29605 / DSM 3757 / JCM 8879 / NBRC 14742 / NCIMB 2012 / VKM B-1768 / DS2</strain>
    </source>
</reference>
<dbReference type="Proteomes" id="UP000011532">
    <property type="component" value="Unassembled WGS sequence"/>
</dbReference>
<protein>
    <recommendedName>
        <fullName evidence="3">Small CPxCG-related zinc finger protein</fullName>
    </recommendedName>
</protein>
<proteinExistence type="predicted"/>
<evidence type="ECO:0000313" key="1">
    <source>
        <dbReference type="EMBL" id="ELY25912.1"/>
    </source>
</evidence>
<dbReference type="EMBL" id="AOHU01000100">
    <property type="protein sequence ID" value="ELY25912.1"/>
    <property type="molecule type" value="Genomic_DNA"/>
</dbReference>
<gene>
    <name evidence="1" type="ORF">C498_16224</name>
</gene>
<accession>A0A384L2W0</accession>
<dbReference type="Pfam" id="PF24441">
    <property type="entry name" value="DUF7560"/>
    <property type="match status" value="1"/>
</dbReference>
<comment type="caution">
    <text evidence="1">The sequence shown here is derived from an EMBL/GenBank/DDBJ whole genome shotgun (WGS) entry which is preliminary data.</text>
</comment>
<sequence>MSDSADYTFVCPECAESMLVNDSMRDAPLENGCVVCSAALTTDAFSAT</sequence>
<evidence type="ECO:0000313" key="2">
    <source>
        <dbReference type="Proteomes" id="UP000011532"/>
    </source>
</evidence>
<organism evidence="1 2">
    <name type="scientific">Haloferax volcanii (strain ATCC 29605 / DSM 3757 / JCM 8879 / NBRC 14742 / NCIMB 2012 / VKM B-1768 / DS2)</name>
    <name type="common">Halobacterium volcanii</name>
    <dbReference type="NCBI Taxonomy" id="309800"/>
    <lineage>
        <taxon>Archaea</taxon>
        <taxon>Methanobacteriati</taxon>
        <taxon>Methanobacteriota</taxon>
        <taxon>Stenosarchaea group</taxon>
        <taxon>Halobacteria</taxon>
        <taxon>Halobacteriales</taxon>
        <taxon>Haloferacaceae</taxon>
        <taxon>Haloferax</taxon>
    </lineage>
</organism>
<dbReference type="InterPro" id="IPR055982">
    <property type="entry name" value="DUF7560"/>
</dbReference>
<evidence type="ECO:0008006" key="3">
    <source>
        <dbReference type="Google" id="ProtNLM"/>
    </source>
</evidence>
<dbReference type="RefSeq" id="WP_004044431.1">
    <property type="nucleotide sequence ID" value="NC_013967.1"/>
</dbReference>
<dbReference type="GeneID" id="55575152"/>
<dbReference type="OrthoDB" id="284396at2157"/>
<reference evidence="1 2" key="2">
    <citation type="journal article" date="2014" name="PLoS Genet.">
        <title>Phylogenetically driven sequencing of extremely halophilic archaea reveals strategies for static and dynamic osmo-response.</title>
        <authorList>
            <person name="Becker E.A."/>
            <person name="Seitzer P.M."/>
            <person name="Tritt A."/>
            <person name="Larsen D."/>
            <person name="Krusor M."/>
            <person name="Yao A.I."/>
            <person name="Wu D."/>
            <person name="Madern D."/>
            <person name="Eisen J.A."/>
            <person name="Darling A.E."/>
            <person name="Facciotti M.T."/>
        </authorList>
    </citation>
    <scope>NUCLEOTIDE SEQUENCE [LARGE SCALE GENOMIC DNA]</scope>
    <source>
        <strain evidence="2">ATCC 29605 / DSM 3757 / JCM 8879 / NBRC 14742 / NCIMB 2012 / VKM B-1768 / DS2</strain>
    </source>
</reference>
<dbReference type="AlphaFoldDB" id="A0A384L2W0"/>
<name>A0A384L2W0_HALVD</name>